<gene>
    <name evidence="2" type="ORF">T4E_4972</name>
</gene>
<dbReference type="AlphaFoldDB" id="A0A0V0Y7Y8"/>
<evidence type="ECO:0000313" key="3">
    <source>
        <dbReference type="Proteomes" id="UP000054815"/>
    </source>
</evidence>
<dbReference type="EMBL" id="JYDU01000044">
    <property type="protein sequence ID" value="KRX96367.1"/>
    <property type="molecule type" value="Genomic_DNA"/>
</dbReference>
<sequence>MAEYGMEGETRGKLFDFGQMSSSKRVGSRKFNSDGDGPDENSNAEADHPTTVLKTYRILNTCGGLWLRDVSFGSLPRG</sequence>
<proteinExistence type="predicted"/>
<accession>A0A0V0Y7Y8</accession>
<name>A0A0V0Y7Y8_TRIPS</name>
<protein>
    <submittedName>
        <fullName evidence="2">Uncharacterized protein</fullName>
    </submittedName>
</protein>
<evidence type="ECO:0000313" key="2">
    <source>
        <dbReference type="EMBL" id="KRX96367.1"/>
    </source>
</evidence>
<dbReference type="Proteomes" id="UP000054815">
    <property type="component" value="Unassembled WGS sequence"/>
</dbReference>
<feature type="region of interest" description="Disordered" evidence="1">
    <location>
        <begin position="15"/>
        <end position="49"/>
    </location>
</feature>
<evidence type="ECO:0000256" key="1">
    <source>
        <dbReference type="SAM" id="MobiDB-lite"/>
    </source>
</evidence>
<organism evidence="2 3">
    <name type="scientific">Trichinella pseudospiralis</name>
    <name type="common">Parasitic roundworm</name>
    <dbReference type="NCBI Taxonomy" id="6337"/>
    <lineage>
        <taxon>Eukaryota</taxon>
        <taxon>Metazoa</taxon>
        <taxon>Ecdysozoa</taxon>
        <taxon>Nematoda</taxon>
        <taxon>Enoplea</taxon>
        <taxon>Dorylaimia</taxon>
        <taxon>Trichinellida</taxon>
        <taxon>Trichinellidae</taxon>
        <taxon>Trichinella</taxon>
    </lineage>
</organism>
<reference evidence="2 3" key="1">
    <citation type="submission" date="2015-01" db="EMBL/GenBank/DDBJ databases">
        <title>Evolution of Trichinella species and genotypes.</title>
        <authorList>
            <person name="Korhonen P.K."/>
            <person name="Edoardo P."/>
            <person name="Giuseppe L.R."/>
            <person name="Gasser R.B."/>
        </authorList>
    </citation>
    <scope>NUCLEOTIDE SEQUENCE [LARGE SCALE GENOMIC DNA]</scope>
    <source>
        <strain evidence="2">ISS141</strain>
    </source>
</reference>
<comment type="caution">
    <text evidence="2">The sequence shown here is derived from an EMBL/GenBank/DDBJ whole genome shotgun (WGS) entry which is preliminary data.</text>
</comment>